<proteinExistence type="inferred from homology"/>
<dbReference type="AlphaFoldDB" id="A0A8C0T8J6"/>
<dbReference type="PANTHER" id="PTHR31915:SF5">
    <property type="entry name" value="CALCIUM-BINDING AND COILED-COIL DOMAIN-CONTAINING PROTEIN 1"/>
    <property type="match status" value="1"/>
</dbReference>
<keyword evidence="6" id="KW-0479">Metal-binding</keyword>
<evidence type="ECO:0000313" key="21">
    <source>
        <dbReference type="Ensembl" id="ENSCAFP00040033311.1"/>
    </source>
</evidence>
<feature type="coiled-coil region" evidence="17">
    <location>
        <begin position="419"/>
        <end position="513"/>
    </location>
</feature>
<evidence type="ECO:0000256" key="14">
    <source>
        <dbReference type="ARBA" id="ARBA00037963"/>
    </source>
</evidence>
<dbReference type="OrthoDB" id="10015001at2759"/>
<evidence type="ECO:0000256" key="6">
    <source>
        <dbReference type="ARBA" id="ARBA00022723"/>
    </source>
</evidence>
<feature type="region of interest" description="Disordered" evidence="18">
    <location>
        <begin position="815"/>
        <end position="846"/>
    </location>
</feature>
<feature type="region of interest" description="Disordered" evidence="18">
    <location>
        <begin position="686"/>
        <end position="708"/>
    </location>
</feature>
<evidence type="ECO:0000256" key="15">
    <source>
        <dbReference type="ARBA" id="ARBA00040932"/>
    </source>
</evidence>
<feature type="domain" description="Calcium binding and coiled-coil" evidence="19">
    <location>
        <begin position="122"/>
        <end position="645"/>
    </location>
</feature>
<protein>
    <recommendedName>
        <fullName evidence="15">Calcium-binding and coiled-coil domain-containing protein 1</fullName>
    </recommendedName>
</protein>
<feature type="compositionally biased region" description="Low complexity" evidence="18">
    <location>
        <begin position="623"/>
        <end position="634"/>
    </location>
</feature>
<evidence type="ECO:0000256" key="18">
    <source>
        <dbReference type="SAM" id="MobiDB-lite"/>
    </source>
</evidence>
<dbReference type="GO" id="GO:0016055">
    <property type="term" value="P:Wnt signaling pathway"/>
    <property type="evidence" value="ECO:0007669"/>
    <property type="project" value="UniProtKB-KW"/>
</dbReference>
<evidence type="ECO:0000256" key="11">
    <source>
        <dbReference type="ARBA" id="ARBA00023159"/>
    </source>
</evidence>
<evidence type="ECO:0000256" key="2">
    <source>
        <dbReference type="ARBA" id="ARBA00004496"/>
    </source>
</evidence>
<keyword evidence="3" id="KW-0963">Cytoplasm</keyword>
<feature type="compositionally biased region" description="Gly residues" evidence="18">
    <location>
        <begin position="652"/>
        <end position="663"/>
    </location>
</feature>
<dbReference type="InterPro" id="IPR012852">
    <property type="entry name" value="CALCOCO1-like"/>
</dbReference>
<dbReference type="GO" id="GO:0005634">
    <property type="term" value="C:nucleus"/>
    <property type="evidence" value="ECO:0007669"/>
    <property type="project" value="UniProtKB-SubCell"/>
</dbReference>
<evidence type="ECO:0000256" key="3">
    <source>
        <dbReference type="ARBA" id="ARBA00022490"/>
    </source>
</evidence>
<evidence type="ECO:0000256" key="7">
    <source>
        <dbReference type="ARBA" id="ARBA00022771"/>
    </source>
</evidence>
<feature type="compositionally biased region" description="Polar residues" evidence="18">
    <location>
        <begin position="696"/>
        <end position="705"/>
    </location>
</feature>
<name>A0A8C0T8J6_CANLF</name>
<reference evidence="21" key="2">
    <citation type="submission" date="2025-08" db="UniProtKB">
        <authorList>
            <consortium name="Ensembl"/>
        </authorList>
    </citation>
    <scope>IDENTIFICATION</scope>
</reference>
<evidence type="ECO:0000256" key="9">
    <source>
        <dbReference type="ARBA" id="ARBA00023015"/>
    </source>
</evidence>
<keyword evidence="4" id="KW-0597">Phosphoprotein</keyword>
<evidence type="ECO:0000259" key="20">
    <source>
        <dbReference type="Pfam" id="PF17751"/>
    </source>
</evidence>
<dbReference type="Gene3D" id="2.60.40.2840">
    <property type="match status" value="1"/>
</dbReference>
<dbReference type="GO" id="GO:0008270">
    <property type="term" value="F:zinc ion binding"/>
    <property type="evidence" value="ECO:0007669"/>
    <property type="project" value="UniProtKB-KW"/>
</dbReference>
<dbReference type="GO" id="GO:0003713">
    <property type="term" value="F:transcription coactivator activity"/>
    <property type="evidence" value="ECO:0007669"/>
    <property type="project" value="UniProtKB-ARBA"/>
</dbReference>
<evidence type="ECO:0000256" key="5">
    <source>
        <dbReference type="ARBA" id="ARBA00022687"/>
    </source>
</evidence>
<gene>
    <name evidence="21" type="primary">CALCOCO1</name>
</gene>
<keyword evidence="11" id="KW-0010">Activator</keyword>
<evidence type="ECO:0000256" key="1">
    <source>
        <dbReference type="ARBA" id="ARBA00004123"/>
    </source>
</evidence>
<dbReference type="InterPro" id="IPR051002">
    <property type="entry name" value="UBA_autophagy_assoc_protein"/>
</dbReference>
<evidence type="ECO:0000256" key="13">
    <source>
        <dbReference type="ARBA" id="ARBA00023242"/>
    </source>
</evidence>
<evidence type="ECO:0000256" key="17">
    <source>
        <dbReference type="SAM" id="Coils"/>
    </source>
</evidence>
<evidence type="ECO:0000256" key="8">
    <source>
        <dbReference type="ARBA" id="ARBA00022833"/>
    </source>
</evidence>
<comment type="function">
    <text evidence="16">Functions as a coactivator for aryl hydrocarbon and nuclear receptors (NR). Recruited to promoters through its contact with the N-terminal basic helix-loop-helix-Per-Arnt-Sim (PAS) domain of transcription factors or coactivators, such as NCOA2. During ER-activation acts synergistically in combination with other NCOA2-binding proteins, such as EP300, CREBBP and CARM1. Involved in the transcriptional activation of target genes in the Wnt/CTNNB1 pathway. Functions as a secondary coactivator in LEF1-mediated transcriptional activation via its interaction with CTNNB1. Coactivator function for nuclear receptors and LEF1/CTNNB1 involves differential utilization of two different activation regions. In association with CCAR1 enhances GATA1- and MED1-mediated transcriptional activation from the gamma-globin promoter during erythroid differentiation of K562 erythroleukemia cells.</text>
</comment>
<reference evidence="21" key="1">
    <citation type="submission" date="2018-10" db="EMBL/GenBank/DDBJ databases">
        <title>De novo assembly of a Great Dane genome.</title>
        <authorList>
            <person name="Kidd J.M."/>
            <person name="Pendleton A.L."/>
            <person name="Shen F."/>
            <person name="Emery S."/>
        </authorList>
    </citation>
    <scope>NUCLEOTIDE SEQUENCE [LARGE SCALE GENOMIC DNA]</scope>
    <source>
        <strain evidence="21">Great Dane</strain>
    </source>
</reference>
<dbReference type="Pfam" id="PF07888">
    <property type="entry name" value="CALCOCO1"/>
    <property type="match status" value="1"/>
</dbReference>
<keyword evidence="7" id="KW-0863">Zinc-finger</keyword>
<keyword evidence="9" id="KW-0805">Transcription regulation</keyword>
<keyword evidence="13" id="KW-0539">Nucleus</keyword>
<evidence type="ECO:0000256" key="16">
    <source>
        <dbReference type="ARBA" id="ARBA00045799"/>
    </source>
</evidence>
<comment type="similarity">
    <text evidence="14">Belongs to the CALCOCO family.</text>
</comment>
<dbReference type="Pfam" id="PF17751">
    <property type="entry name" value="SKICH"/>
    <property type="match status" value="1"/>
</dbReference>
<dbReference type="Proteomes" id="UP000694542">
    <property type="component" value="Chromosome 27"/>
</dbReference>
<feature type="domain" description="SKICH" evidence="20">
    <location>
        <begin position="15"/>
        <end position="118"/>
    </location>
</feature>
<keyword evidence="5" id="KW-0879">Wnt signaling pathway</keyword>
<dbReference type="InterPro" id="IPR041611">
    <property type="entry name" value="SKICH"/>
</dbReference>
<evidence type="ECO:0000256" key="10">
    <source>
        <dbReference type="ARBA" id="ARBA00023054"/>
    </source>
</evidence>
<feature type="coiled-coil region" evidence="17">
    <location>
        <begin position="251"/>
        <end position="334"/>
    </location>
</feature>
<evidence type="ECO:0000313" key="22">
    <source>
        <dbReference type="Proteomes" id="UP000694542"/>
    </source>
</evidence>
<organism evidence="21 22">
    <name type="scientific">Canis lupus familiaris</name>
    <name type="common">Dog</name>
    <name type="synonym">Canis familiaris</name>
    <dbReference type="NCBI Taxonomy" id="9615"/>
    <lineage>
        <taxon>Eukaryota</taxon>
        <taxon>Metazoa</taxon>
        <taxon>Chordata</taxon>
        <taxon>Craniata</taxon>
        <taxon>Vertebrata</taxon>
        <taxon>Euteleostomi</taxon>
        <taxon>Mammalia</taxon>
        <taxon>Eutheria</taxon>
        <taxon>Laurasiatheria</taxon>
        <taxon>Carnivora</taxon>
        <taxon>Caniformia</taxon>
        <taxon>Canidae</taxon>
        <taxon>Canis</taxon>
    </lineage>
</organism>
<sequence length="846" mass="92854">MEESSLSRAPSRGGVNFLNVARTYIPNTKVECHYTLPPGTVPSASDWIGIFKVEAACVRDYHTFVWSSVPESAADRSPVHASVQFQASYLPKPGAQLYQFRYVNRQGRVCGQSPPFQFREPRPMDELVTLEETDGGSDILLVVPKATVLQNQLDESQQERNDLMQLKLQLEGQVTELRNQVQDLEMALATARQEHAELREQYKGLSRSHGELIEERDILSRQQGDHVARILELEDDIQTISEKVLTKEVELDRVRDTVKALTREQEKLLGQLKEVQADKEQSEAELQMAQQENHRLNLELQEAKGRQEEQGAQAQRLKDKVAQMKDTLGQAQQRVAELEPLKEQLRGAQELAASSQQKAALLGEELASAAGARDRTMAELHRSRLEVAGVSGRLAELSLHLKEEKSQWSKERAGLLQSVEAEKDKILKLSAEILRLEKAVQEEKTQNQVFKTELAREKDSSLVQLSESKRELTELRSALRVLQKEKEQLQEEKQELLEYMRKLEARLEKVADEKWSEGTATEDEEAAAGLSLYPLPLRPPHRVPCLGQPVRPRGGLGSVPLAGEAAQRPLTARSLPPSPPGCPEALTDSEDESPEDMRPPSYGLCERGDSGSPAGPREASGRVVVSQPAPVAPQLSGAAEDTSSDSVSRAGAAGGRWGAGGASSGADCPSLDTGLCFSLGERVGSASLQGRPMDNTPRSRPTGSSRLLAPAPHASLLTRWSAPELLPASLPLEPTVCCLGLDCSSLTGSQGLLPYLGVLTTPKPNPISLVPRRPKMRSQSSWQLFRVAVRRPICCFLSWAVPSMTWPGERKRGVAGGCQWKGRPGERPPCPSPKLPALGPSQGKET</sequence>
<evidence type="ECO:0000256" key="12">
    <source>
        <dbReference type="ARBA" id="ARBA00023163"/>
    </source>
</evidence>
<keyword evidence="12" id="KW-0804">Transcription</keyword>
<dbReference type="Ensembl" id="ENSCAFT00040038206.1">
    <property type="protein sequence ID" value="ENSCAFP00040033311.1"/>
    <property type="gene ID" value="ENSCAFG00040020501.1"/>
</dbReference>
<keyword evidence="8" id="KW-0862">Zinc</keyword>
<evidence type="ECO:0000256" key="4">
    <source>
        <dbReference type="ARBA" id="ARBA00022553"/>
    </source>
</evidence>
<dbReference type="GO" id="GO:0005737">
    <property type="term" value="C:cytoplasm"/>
    <property type="evidence" value="ECO:0007669"/>
    <property type="project" value="UniProtKB-SubCell"/>
</dbReference>
<dbReference type="PANTHER" id="PTHR31915">
    <property type="entry name" value="SKICH DOMAIN-CONTAINING PROTEIN"/>
    <property type="match status" value="1"/>
</dbReference>
<feature type="region of interest" description="Disordered" evidence="18">
    <location>
        <begin position="544"/>
        <end position="664"/>
    </location>
</feature>
<feature type="coiled-coil region" evidence="17">
    <location>
        <begin position="146"/>
        <end position="208"/>
    </location>
</feature>
<comment type="subcellular location">
    <subcellularLocation>
        <location evidence="2">Cytoplasm</location>
    </subcellularLocation>
    <subcellularLocation>
        <location evidence="1">Nucleus</location>
    </subcellularLocation>
</comment>
<evidence type="ECO:0000259" key="19">
    <source>
        <dbReference type="Pfam" id="PF07888"/>
    </source>
</evidence>
<dbReference type="FunFam" id="2.60.40.2840:FF:000004">
    <property type="entry name" value="Calcium-binding and coiled-coil domain-containing protein 1"/>
    <property type="match status" value="1"/>
</dbReference>
<accession>A0A8C0T8J6</accession>
<keyword evidence="10 17" id="KW-0175">Coiled coil</keyword>